<dbReference type="RefSeq" id="WP_203018427.1">
    <property type="nucleotide sequence ID" value="NZ_CP032405.1"/>
</dbReference>
<reference evidence="2 3" key="1">
    <citation type="submission" date="2018-09" db="EMBL/GenBank/DDBJ databases">
        <title>Rhizobium sp. MAE2-X.</title>
        <authorList>
            <person name="Lee Y."/>
            <person name="Jeon C.O."/>
        </authorList>
    </citation>
    <scope>NUCLEOTIDE SEQUENCE [LARGE SCALE GENOMIC DNA]</scope>
    <source>
        <strain evidence="2 3">MAE2-X</strain>
    </source>
</reference>
<gene>
    <name evidence="2" type="ORF">D4A92_04615</name>
</gene>
<feature type="region of interest" description="Disordered" evidence="1">
    <location>
        <begin position="76"/>
        <end position="114"/>
    </location>
</feature>
<dbReference type="Proteomes" id="UP000596351">
    <property type="component" value="Chromosome"/>
</dbReference>
<evidence type="ECO:0000313" key="3">
    <source>
        <dbReference type="Proteomes" id="UP000596351"/>
    </source>
</evidence>
<evidence type="ECO:0000256" key="1">
    <source>
        <dbReference type="SAM" id="MobiDB-lite"/>
    </source>
</evidence>
<name>A0ABX7ETV0_9HYPH</name>
<dbReference type="Pfam" id="PF11390">
    <property type="entry name" value="FdsD"/>
    <property type="match status" value="1"/>
</dbReference>
<keyword evidence="3" id="KW-1185">Reference proteome</keyword>
<proteinExistence type="predicted"/>
<organism evidence="2 3">
    <name type="scientific">Rhizobium rosettiformans</name>
    <dbReference type="NCBI Taxonomy" id="1368430"/>
    <lineage>
        <taxon>Bacteria</taxon>
        <taxon>Pseudomonadati</taxon>
        <taxon>Pseudomonadota</taxon>
        <taxon>Alphaproteobacteria</taxon>
        <taxon>Hyphomicrobiales</taxon>
        <taxon>Rhizobiaceae</taxon>
        <taxon>Rhizobium/Agrobacterium group</taxon>
        <taxon>Rhizobium</taxon>
    </lineage>
</organism>
<protein>
    <submittedName>
        <fullName evidence="2">Formate dehydrogenase</fullName>
    </submittedName>
</protein>
<evidence type="ECO:0000313" key="2">
    <source>
        <dbReference type="EMBL" id="QRF50776.1"/>
    </source>
</evidence>
<sequence length="114" mass="12070">MSETGTDAKLIRMANQIATFFLSQPEEVRAEGVATHINKFWEVRMRRRFHELVAIPDAGFLPLVIEAASGIKRPGAPDATAVGLGREAADGAPGGKGVAAGESLSEPSIPETTR</sequence>
<accession>A0ABX7ETV0</accession>
<dbReference type="EMBL" id="CP032405">
    <property type="protein sequence ID" value="QRF50776.1"/>
    <property type="molecule type" value="Genomic_DNA"/>
</dbReference>
<dbReference type="InterPro" id="IPR021074">
    <property type="entry name" value="Formate_DH_dsu"/>
</dbReference>